<keyword evidence="1" id="KW-0175">Coiled coil</keyword>
<dbReference type="AlphaFoldDB" id="A0A6C0FAR4"/>
<organism evidence="3">
    <name type="scientific">viral metagenome</name>
    <dbReference type="NCBI Taxonomy" id="1070528"/>
    <lineage>
        <taxon>unclassified sequences</taxon>
        <taxon>metagenomes</taxon>
        <taxon>organismal metagenomes</taxon>
    </lineage>
</organism>
<reference evidence="3" key="1">
    <citation type="journal article" date="2020" name="Nature">
        <title>Giant virus diversity and host interactions through global metagenomics.</title>
        <authorList>
            <person name="Schulz F."/>
            <person name="Roux S."/>
            <person name="Paez-Espino D."/>
            <person name="Jungbluth S."/>
            <person name="Walsh D.A."/>
            <person name="Denef V.J."/>
            <person name="McMahon K.D."/>
            <person name="Konstantinidis K.T."/>
            <person name="Eloe-Fadrosh E.A."/>
            <person name="Kyrpides N.C."/>
            <person name="Woyke T."/>
        </authorList>
    </citation>
    <scope>NUCLEOTIDE SEQUENCE</scope>
    <source>
        <strain evidence="3">GVMAG-S-ERX555967-130</strain>
    </source>
</reference>
<proteinExistence type="predicted"/>
<evidence type="ECO:0000256" key="1">
    <source>
        <dbReference type="SAM" id="Coils"/>
    </source>
</evidence>
<protein>
    <submittedName>
        <fullName evidence="3">Uncharacterized protein</fullName>
    </submittedName>
</protein>
<sequence>MDYDWDELSKRLQNVKQDLKKSETPLKDAFKNIAEHPDTDPDDREHARQEYYKAITIYEQQYQTLNNEYKEIIKDLSDSYLSMSEFYVGPELPRIHYLSTPKDVSELYLLFLLAGIASVFGIK</sequence>
<feature type="transmembrane region" description="Helical" evidence="2">
    <location>
        <begin position="104"/>
        <end position="122"/>
    </location>
</feature>
<keyword evidence="2" id="KW-0812">Transmembrane</keyword>
<evidence type="ECO:0000256" key="2">
    <source>
        <dbReference type="SAM" id="Phobius"/>
    </source>
</evidence>
<dbReference type="EMBL" id="MN738788">
    <property type="protein sequence ID" value="QHT36970.1"/>
    <property type="molecule type" value="Genomic_DNA"/>
</dbReference>
<evidence type="ECO:0000313" key="3">
    <source>
        <dbReference type="EMBL" id="QHT36970.1"/>
    </source>
</evidence>
<keyword evidence="2" id="KW-0472">Membrane</keyword>
<keyword evidence="2" id="KW-1133">Transmembrane helix</keyword>
<accession>A0A6C0FAR4</accession>
<feature type="coiled-coil region" evidence="1">
    <location>
        <begin position="48"/>
        <end position="75"/>
    </location>
</feature>
<name>A0A6C0FAR4_9ZZZZ</name>